<keyword evidence="3" id="KW-1185">Reference proteome</keyword>
<feature type="compositionally biased region" description="Acidic residues" evidence="1">
    <location>
        <begin position="150"/>
        <end position="165"/>
    </location>
</feature>
<sequence>MKRTREEVLNSRAEAAWKYRQRHKQEVNEKARLLTCNWSIALELLNTDGITRTRKASALQQPAEPRKVAPPPPAKAKTSKTTKTTKVTHHVDSKEARKVVPAPVPAPRASNAAVKFNSRPNAAGIPSSKRLRACGSPSPKSLAAIAAGDSSDEESSSNDNSDADEPGWSGGKSFGSLSLAVQLTAEPGYVPQRGQQPIIREGVRYWY</sequence>
<dbReference type="Proteomes" id="UP001218188">
    <property type="component" value="Unassembled WGS sequence"/>
</dbReference>
<dbReference type="AlphaFoldDB" id="A0AAD6ST85"/>
<dbReference type="EMBL" id="JARJCM010000063">
    <property type="protein sequence ID" value="KAJ7033631.1"/>
    <property type="molecule type" value="Genomic_DNA"/>
</dbReference>
<gene>
    <name evidence="2" type="ORF">C8F04DRAFT_1260621</name>
</gene>
<name>A0AAD6ST85_9AGAR</name>
<protein>
    <submittedName>
        <fullName evidence="2">Uncharacterized protein</fullName>
    </submittedName>
</protein>
<accession>A0AAD6ST85</accession>
<feature type="compositionally biased region" description="Basic and acidic residues" evidence="1">
    <location>
        <begin position="89"/>
        <end position="98"/>
    </location>
</feature>
<evidence type="ECO:0000313" key="3">
    <source>
        <dbReference type="Proteomes" id="UP001218188"/>
    </source>
</evidence>
<comment type="caution">
    <text evidence="2">The sequence shown here is derived from an EMBL/GenBank/DDBJ whole genome shotgun (WGS) entry which is preliminary data.</text>
</comment>
<evidence type="ECO:0000313" key="2">
    <source>
        <dbReference type="EMBL" id="KAJ7033631.1"/>
    </source>
</evidence>
<proteinExistence type="predicted"/>
<feature type="compositionally biased region" description="Low complexity" evidence="1">
    <location>
        <begin position="75"/>
        <end position="85"/>
    </location>
</feature>
<organism evidence="2 3">
    <name type="scientific">Mycena alexandri</name>
    <dbReference type="NCBI Taxonomy" id="1745969"/>
    <lineage>
        <taxon>Eukaryota</taxon>
        <taxon>Fungi</taxon>
        <taxon>Dikarya</taxon>
        <taxon>Basidiomycota</taxon>
        <taxon>Agaricomycotina</taxon>
        <taxon>Agaricomycetes</taxon>
        <taxon>Agaricomycetidae</taxon>
        <taxon>Agaricales</taxon>
        <taxon>Marasmiineae</taxon>
        <taxon>Mycenaceae</taxon>
        <taxon>Mycena</taxon>
    </lineage>
</organism>
<evidence type="ECO:0000256" key="1">
    <source>
        <dbReference type="SAM" id="MobiDB-lite"/>
    </source>
</evidence>
<feature type="region of interest" description="Disordered" evidence="1">
    <location>
        <begin position="56"/>
        <end position="173"/>
    </location>
</feature>
<reference evidence="2" key="1">
    <citation type="submission" date="2023-03" db="EMBL/GenBank/DDBJ databases">
        <title>Massive genome expansion in bonnet fungi (Mycena s.s.) driven by repeated elements and novel gene families across ecological guilds.</title>
        <authorList>
            <consortium name="Lawrence Berkeley National Laboratory"/>
            <person name="Harder C.B."/>
            <person name="Miyauchi S."/>
            <person name="Viragh M."/>
            <person name="Kuo A."/>
            <person name="Thoen E."/>
            <person name="Andreopoulos B."/>
            <person name="Lu D."/>
            <person name="Skrede I."/>
            <person name="Drula E."/>
            <person name="Henrissat B."/>
            <person name="Morin E."/>
            <person name="Kohler A."/>
            <person name="Barry K."/>
            <person name="LaButti K."/>
            <person name="Morin E."/>
            <person name="Salamov A."/>
            <person name="Lipzen A."/>
            <person name="Mereny Z."/>
            <person name="Hegedus B."/>
            <person name="Baldrian P."/>
            <person name="Stursova M."/>
            <person name="Weitz H."/>
            <person name="Taylor A."/>
            <person name="Grigoriev I.V."/>
            <person name="Nagy L.G."/>
            <person name="Martin F."/>
            <person name="Kauserud H."/>
        </authorList>
    </citation>
    <scope>NUCLEOTIDE SEQUENCE</scope>
    <source>
        <strain evidence="2">CBHHK200</strain>
    </source>
</reference>